<dbReference type="PANTHER" id="PTHR40590:SF1">
    <property type="entry name" value="CYTOPLASMIC PROTEIN"/>
    <property type="match status" value="1"/>
</dbReference>
<accession>A0A8J6U4D5</accession>
<comment type="caution">
    <text evidence="2">The sequence shown here is derived from an EMBL/GenBank/DDBJ whole genome shotgun (WGS) entry which is preliminary data.</text>
</comment>
<dbReference type="PANTHER" id="PTHR40590">
    <property type="entry name" value="CYTOPLASMIC PROTEIN-RELATED"/>
    <property type="match status" value="1"/>
</dbReference>
<dbReference type="RefSeq" id="WP_188163478.1">
    <property type="nucleotide sequence ID" value="NZ_JACVVX010000001.1"/>
</dbReference>
<dbReference type="InterPro" id="IPR047111">
    <property type="entry name" value="YbaP-like"/>
</dbReference>
<protein>
    <submittedName>
        <fullName evidence="2">TraB/GumN family protein</fullName>
    </submittedName>
</protein>
<gene>
    <name evidence="2" type="ORF">ICI42_05485</name>
</gene>
<name>A0A8J6U4D5_9HYPH</name>
<reference evidence="2" key="1">
    <citation type="submission" date="2020-09" db="EMBL/GenBank/DDBJ databases">
        <title>Genome seq and assembly of Tianweitania sp.</title>
        <authorList>
            <person name="Chhetri G."/>
        </authorList>
    </citation>
    <scope>NUCLEOTIDE SEQUENCE</scope>
    <source>
        <strain evidence="2">Rool2</strain>
    </source>
</reference>
<evidence type="ECO:0000313" key="2">
    <source>
        <dbReference type="EMBL" id="MBD0414100.1"/>
    </source>
</evidence>
<feature type="signal peptide" evidence="1">
    <location>
        <begin position="1"/>
        <end position="35"/>
    </location>
</feature>
<evidence type="ECO:0000313" key="3">
    <source>
        <dbReference type="Proteomes" id="UP000643405"/>
    </source>
</evidence>
<dbReference type="CDD" id="cd14789">
    <property type="entry name" value="Tiki"/>
    <property type="match status" value="1"/>
</dbReference>
<organism evidence="2 3">
    <name type="scientific">Oryzicola mucosus</name>
    <dbReference type="NCBI Taxonomy" id="2767425"/>
    <lineage>
        <taxon>Bacteria</taxon>
        <taxon>Pseudomonadati</taxon>
        <taxon>Pseudomonadota</taxon>
        <taxon>Alphaproteobacteria</taxon>
        <taxon>Hyphomicrobiales</taxon>
        <taxon>Phyllobacteriaceae</taxon>
        <taxon>Oryzicola</taxon>
    </lineage>
</organism>
<dbReference type="Pfam" id="PF01963">
    <property type="entry name" value="TraB_PrgY_gumN"/>
    <property type="match status" value="1"/>
</dbReference>
<sequence length="347" mass="37438">MNATPYRPLKLLAGLNTLFLVSIVLSLLGASGAQAQEALACTGKNFVEELGNTKPDLLAKAEAEAAATPNGQGRLWKIEKAGIEPSWLMGTMHVADPRILDLPESVLQAFNGAGTVVIETTDILDPRKMAGATASRPELTMFTDGSTLFSHLSEADATVLRTVLQQRGIPPYSVQKMKPWVLNSLFSLPKCQVAMIAGDAPLDIMLAKKAQAEGKKIDGLETAAEQIEAIAALPFDLHMRGLVELATIGSLVDDMNETMLELYLQGRIALIMPVMKVAVPERESSLEDYAAFEQKIITMRNHTMADRATPFLEDGNAFIAVGALHLPGQEGVVELLREKGYTLTSVE</sequence>
<proteinExistence type="predicted"/>
<evidence type="ECO:0000256" key="1">
    <source>
        <dbReference type="SAM" id="SignalP"/>
    </source>
</evidence>
<keyword evidence="3" id="KW-1185">Reference proteome</keyword>
<dbReference type="Proteomes" id="UP000643405">
    <property type="component" value="Unassembled WGS sequence"/>
</dbReference>
<feature type="chain" id="PRO_5035300605" evidence="1">
    <location>
        <begin position="36"/>
        <end position="347"/>
    </location>
</feature>
<dbReference type="InterPro" id="IPR002816">
    <property type="entry name" value="TraB/PrgY/GumN_fam"/>
</dbReference>
<keyword evidence="1" id="KW-0732">Signal</keyword>
<dbReference type="EMBL" id="JACVVX010000001">
    <property type="protein sequence ID" value="MBD0414100.1"/>
    <property type="molecule type" value="Genomic_DNA"/>
</dbReference>
<dbReference type="AlphaFoldDB" id="A0A8J6U4D5"/>